<feature type="region of interest" description="Disordered" evidence="1">
    <location>
        <begin position="278"/>
        <end position="337"/>
    </location>
</feature>
<accession>T1JLA1</accession>
<protein>
    <submittedName>
        <fullName evidence="3">Uncharacterized protein</fullName>
    </submittedName>
</protein>
<feature type="region of interest" description="Disordered" evidence="1">
    <location>
        <begin position="666"/>
        <end position="699"/>
    </location>
</feature>
<feature type="region of interest" description="Disordered" evidence="1">
    <location>
        <begin position="41"/>
        <end position="90"/>
    </location>
</feature>
<reference evidence="4" key="1">
    <citation type="submission" date="2011-05" db="EMBL/GenBank/DDBJ databases">
        <authorList>
            <person name="Richards S.R."/>
            <person name="Qu J."/>
            <person name="Jiang H."/>
            <person name="Jhangiani S.N."/>
            <person name="Agravi P."/>
            <person name="Goodspeed R."/>
            <person name="Gross S."/>
            <person name="Mandapat C."/>
            <person name="Jackson L."/>
            <person name="Mathew T."/>
            <person name="Pu L."/>
            <person name="Thornton R."/>
            <person name="Saada N."/>
            <person name="Wilczek-Boney K.B."/>
            <person name="Lee S."/>
            <person name="Kovar C."/>
            <person name="Wu Y."/>
            <person name="Scherer S.E."/>
            <person name="Worley K.C."/>
            <person name="Muzny D.M."/>
            <person name="Gibbs R."/>
        </authorList>
    </citation>
    <scope>NUCLEOTIDE SEQUENCE</scope>
    <source>
        <strain evidence="4">Brora</strain>
    </source>
</reference>
<feature type="compositionally biased region" description="Basic and acidic residues" evidence="1">
    <location>
        <begin position="308"/>
        <end position="337"/>
    </location>
</feature>
<feature type="compositionally biased region" description="Polar residues" evidence="1">
    <location>
        <begin position="287"/>
        <end position="305"/>
    </location>
</feature>
<feature type="chain" id="PRO_5004580431" evidence="2">
    <location>
        <begin position="19"/>
        <end position="781"/>
    </location>
</feature>
<feature type="compositionally biased region" description="Basic residues" evidence="1">
    <location>
        <begin position="540"/>
        <end position="550"/>
    </location>
</feature>
<feature type="compositionally biased region" description="Low complexity" evidence="1">
    <location>
        <begin position="51"/>
        <end position="61"/>
    </location>
</feature>
<feature type="compositionally biased region" description="Acidic residues" evidence="1">
    <location>
        <begin position="675"/>
        <end position="686"/>
    </location>
</feature>
<feature type="compositionally biased region" description="Basic and acidic residues" evidence="1">
    <location>
        <begin position="128"/>
        <end position="146"/>
    </location>
</feature>
<keyword evidence="2" id="KW-0732">Signal</keyword>
<feature type="compositionally biased region" description="Low complexity" evidence="1">
    <location>
        <begin position="687"/>
        <end position="699"/>
    </location>
</feature>
<proteinExistence type="predicted"/>
<evidence type="ECO:0000256" key="2">
    <source>
        <dbReference type="SAM" id="SignalP"/>
    </source>
</evidence>
<feature type="compositionally biased region" description="Basic residues" evidence="1">
    <location>
        <begin position="560"/>
        <end position="571"/>
    </location>
</feature>
<dbReference type="Proteomes" id="UP000014500">
    <property type="component" value="Unassembled WGS sequence"/>
</dbReference>
<feature type="signal peptide" evidence="2">
    <location>
        <begin position="1"/>
        <end position="18"/>
    </location>
</feature>
<dbReference type="EnsemblMetazoa" id="SMAR014631-RA">
    <property type="protein sequence ID" value="SMAR014631-PA"/>
    <property type="gene ID" value="SMAR014631"/>
</dbReference>
<feature type="compositionally biased region" description="Basic residues" evidence="1">
    <location>
        <begin position="594"/>
        <end position="618"/>
    </location>
</feature>
<name>T1JLA1_STRMM</name>
<evidence type="ECO:0000313" key="3">
    <source>
        <dbReference type="EnsemblMetazoa" id="SMAR014631-PA"/>
    </source>
</evidence>
<keyword evidence="4" id="KW-1185">Reference proteome</keyword>
<evidence type="ECO:0000256" key="1">
    <source>
        <dbReference type="SAM" id="MobiDB-lite"/>
    </source>
</evidence>
<feature type="region of interest" description="Disordered" evidence="1">
    <location>
        <begin position="388"/>
        <end position="411"/>
    </location>
</feature>
<feature type="region of interest" description="Disordered" evidence="1">
    <location>
        <begin position="521"/>
        <end position="630"/>
    </location>
</feature>
<evidence type="ECO:0000313" key="4">
    <source>
        <dbReference type="Proteomes" id="UP000014500"/>
    </source>
</evidence>
<dbReference type="HOGENOM" id="CLU_358874_0_0_1"/>
<reference evidence="3" key="2">
    <citation type="submission" date="2015-02" db="UniProtKB">
        <authorList>
            <consortium name="EnsemblMetazoa"/>
        </authorList>
    </citation>
    <scope>IDENTIFICATION</scope>
</reference>
<feature type="compositionally biased region" description="Polar residues" evidence="1">
    <location>
        <begin position="620"/>
        <end position="630"/>
    </location>
</feature>
<feature type="region of interest" description="Disordered" evidence="1">
    <location>
        <begin position="128"/>
        <end position="167"/>
    </location>
</feature>
<dbReference type="AlphaFoldDB" id="T1JLA1"/>
<dbReference type="EMBL" id="JH431954">
    <property type="status" value="NOT_ANNOTATED_CDS"/>
    <property type="molecule type" value="Genomic_DNA"/>
</dbReference>
<organism evidence="3 4">
    <name type="scientific">Strigamia maritima</name>
    <name type="common">European centipede</name>
    <name type="synonym">Geophilus maritimus</name>
    <dbReference type="NCBI Taxonomy" id="126957"/>
    <lineage>
        <taxon>Eukaryota</taxon>
        <taxon>Metazoa</taxon>
        <taxon>Ecdysozoa</taxon>
        <taxon>Arthropoda</taxon>
        <taxon>Myriapoda</taxon>
        <taxon>Chilopoda</taxon>
        <taxon>Pleurostigmophora</taxon>
        <taxon>Geophilomorpha</taxon>
        <taxon>Linotaeniidae</taxon>
        <taxon>Strigamia</taxon>
    </lineage>
</organism>
<feature type="compositionally biased region" description="Acidic residues" evidence="1">
    <location>
        <begin position="147"/>
        <end position="161"/>
    </location>
</feature>
<dbReference type="PROSITE" id="PS51257">
    <property type="entry name" value="PROKAR_LIPOPROTEIN"/>
    <property type="match status" value="1"/>
</dbReference>
<sequence>MEIRLFVLAVYVFAACLADTINSPNAPVITSAITKVARANDVKVTKKTPKPDSSTSLEPTTPSQPPPPPTTTTTIPITDVKSDNTSNTSPENIWTALETFLATPSNIESSATSVPSTFIKLLQSLDDVTTKTEPKPENHDRFARQIDEDEDFEDDPEEPEDSTPLTPSLEDALARLANARDDHVISFESDTHPTPPTPPPTAPAWARVPLYYQGAGLQLSREPSPPALVNPSLTSVPSNTLDLSALLAMMLRSYPSSPSPLIPNLLFPSMSIVNRTFNALPQPPQTPDRSNSVNSLFGKSYNPSKMSPDVKMDDKDGSSKELDPAESTQDKVSAKKPDDNDYEYEYVYYYYDEDDPNNKTMVVKPASAVKPKNDQKLGLTAVPALLPRQPVGPSAAEGRSVDGGSGDNALREQMDKAPLTPFFTTPPTAARQPFVQGPQAPVMFLGIQKETYQGPRVPARTHPAKEPDDLYAFSRAFEDQTSLPVLPFTYKPELEGVENEGRVFEPNSTDDEVIAPVIKLTTTKTPKRTTTEKATTTVGRGRRPGGRKRTTTQATISTTRGRKVNPRKNRPKGKETTEKMDDEDEDVTTEKPARGGRKGGRPTRTRTTAKPKGGRRKTTLSPRSVKSNNGKTTVAVTTADAITTHAPVGITKRLSNLFPRRKTLRPLSSTTAAPAEEEGGNEEEEIVSSTEKVTTTTGRKVRTSTIASTTTVSELSEEGVEAEIEPEEVIAVTSAAPKSPIHRLRPLRPLRIKTTTPEPENSLNANCLNHFFVFGFVLLKY</sequence>